<proteinExistence type="predicted"/>
<name>A0ABR3K585_TRISP</name>
<evidence type="ECO:0000313" key="2">
    <source>
        <dbReference type="Proteomes" id="UP001558632"/>
    </source>
</evidence>
<evidence type="ECO:0000313" key="1">
    <source>
        <dbReference type="EMBL" id="KAL1230329.1"/>
    </source>
</evidence>
<comment type="caution">
    <text evidence="1">The sequence shown here is derived from an EMBL/GenBank/DDBJ whole genome shotgun (WGS) entry which is preliminary data.</text>
</comment>
<protein>
    <submittedName>
        <fullName evidence="1">Alpha-galactosidase</fullName>
    </submittedName>
</protein>
<reference evidence="1 2" key="1">
    <citation type="submission" date="2024-07" db="EMBL/GenBank/DDBJ databases">
        <title>Enhanced genomic and transcriptomic resources for Trichinella pseudospiralis and T. spiralis underpin the discovery of pronounced molecular differences between stages and species.</title>
        <authorList>
            <person name="Pasi K.K."/>
            <person name="La Rosa G."/>
            <person name="Gomez-Morales M.A."/>
            <person name="Tosini F."/>
            <person name="Sumanam S."/>
            <person name="Young N.D."/>
            <person name="Chang B.C."/>
            <person name="Robin G.B."/>
        </authorList>
    </citation>
    <scope>NUCLEOTIDE SEQUENCE [LARGE SCALE GENOMIC DNA]</scope>
    <source>
        <strain evidence="1">ISS534</strain>
    </source>
</reference>
<organism evidence="1 2">
    <name type="scientific">Trichinella spiralis</name>
    <name type="common">Trichina worm</name>
    <dbReference type="NCBI Taxonomy" id="6334"/>
    <lineage>
        <taxon>Eukaryota</taxon>
        <taxon>Metazoa</taxon>
        <taxon>Ecdysozoa</taxon>
        <taxon>Nematoda</taxon>
        <taxon>Enoplea</taxon>
        <taxon>Dorylaimia</taxon>
        <taxon>Trichinellida</taxon>
        <taxon>Trichinellidae</taxon>
        <taxon>Trichinella</taxon>
    </lineage>
</organism>
<accession>A0ABR3K585</accession>
<keyword evidence="2" id="KW-1185">Reference proteome</keyword>
<sequence length="101" mass="11308">MAHMPLWWIVCRSNTVQQEKHFSRGVCLSALAHGPLSTFRPSEFVHRCSTMMLLVKGIIPAYPPGRSAKHSTALSYFYPLCLHKLLCSLNVIILTKPTAEA</sequence>
<dbReference type="Proteomes" id="UP001558632">
    <property type="component" value="Unassembled WGS sequence"/>
</dbReference>
<gene>
    <name evidence="1" type="ORF">TSPI_06652</name>
</gene>
<dbReference type="EMBL" id="JBEUSY010000476">
    <property type="protein sequence ID" value="KAL1230329.1"/>
    <property type="molecule type" value="Genomic_DNA"/>
</dbReference>